<evidence type="ECO:0000256" key="6">
    <source>
        <dbReference type="ARBA" id="ARBA00022840"/>
    </source>
</evidence>
<feature type="binding site" evidence="9">
    <location>
        <position position="54"/>
    </location>
    <ligand>
        <name>ATP</name>
        <dbReference type="ChEBI" id="CHEBI:30616"/>
    </ligand>
</feature>
<evidence type="ECO:0000256" key="7">
    <source>
        <dbReference type="ARBA" id="ARBA00047899"/>
    </source>
</evidence>
<dbReference type="STRING" id="5643.A0A060S8D6"/>
<comment type="catalytic activity">
    <reaction evidence="7">
        <text>L-threonyl-[protein] + ATP = O-phospho-L-threonyl-[protein] + ADP + H(+)</text>
        <dbReference type="Rhea" id="RHEA:46608"/>
        <dbReference type="Rhea" id="RHEA-COMP:11060"/>
        <dbReference type="Rhea" id="RHEA-COMP:11605"/>
        <dbReference type="ChEBI" id="CHEBI:15378"/>
        <dbReference type="ChEBI" id="CHEBI:30013"/>
        <dbReference type="ChEBI" id="CHEBI:30616"/>
        <dbReference type="ChEBI" id="CHEBI:61977"/>
        <dbReference type="ChEBI" id="CHEBI:456216"/>
        <dbReference type="EC" id="2.7.11.1"/>
    </reaction>
</comment>
<dbReference type="EMBL" id="CCBP010000088">
    <property type="protein sequence ID" value="CDO70620.1"/>
    <property type="molecule type" value="Genomic_DNA"/>
</dbReference>
<keyword evidence="3" id="KW-0808">Transferase</keyword>
<keyword evidence="4 9" id="KW-0547">Nucleotide-binding</keyword>
<accession>A0A060S8D6</accession>
<dbReference type="SUPFAM" id="SSF56112">
    <property type="entry name" value="Protein kinase-like (PK-like)"/>
    <property type="match status" value="1"/>
</dbReference>
<comment type="catalytic activity">
    <reaction evidence="8">
        <text>L-seryl-[protein] + ATP = O-phospho-L-seryl-[protein] + ADP + H(+)</text>
        <dbReference type="Rhea" id="RHEA:17989"/>
        <dbReference type="Rhea" id="RHEA-COMP:9863"/>
        <dbReference type="Rhea" id="RHEA-COMP:11604"/>
        <dbReference type="ChEBI" id="CHEBI:15378"/>
        <dbReference type="ChEBI" id="CHEBI:29999"/>
        <dbReference type="ChEBI" id="CHEBI:30616"/>
        <dbReference type="ChEBI" id="CHEBI:83421"/>
        <dbReference type="ChEBI" id="CHEBI:456216"/>
        <dbReference type="EC" id="2.7.11.1"/>
    </reaction>
</comment>
<evidence type="ECO:0000256" key="4">
    <source>
        <dbReference type="ARBA" id="ARBA00022741"/>
    </source>
</evidence>
<dbReference type="GO" id="GO:0004674">
    <property type="term" value="F:protein serine/threonine kinase activity"/>
    <property type="evidence" value="ECO:0007669"/>
    <property type="project" value="UniProtKB-KW"/>
</dbReference>
<dbReference type="SMART" id="SM00220">
    <property type="entry name" value="S_TKc"/>
    <property type="match status" value="1"/>
</dbReference>
<evidence type="ECO:0000313" key="13">
    <source>
        <dbReference type="Proteomes" id="UP000029665"/>
    </source>
</evidence>
<proteinExistence type="inferred from homology"/>
<evidence type="ECO:0000256" key="8">
    <source>
        <dbReference type="ARBA" id="ARBA00048679"/>
    </source>
</evidence>
<protein>
    <recommendedName>
        <fullName evidence="1">non-specific serine/threonine protein kinase</fullName>
        <ecNumber evidence="1">2.7.11.1</ecNumber>
    </recommendedName>
</protein>
<gene>
    <name evidence="12" type="ORF">BN946_scf184748.g17</name>
</gene>
<dbReference type="EC" id="2.7.11.1" evidence="1"/>
<dbReference type="Gene3D" id="1.10.510.10">
    <property type="entry name" value="Transferase(Phosphotransferase) domain 1"/>
    <property type="match status" value="1"/>
</dbReference>
<dbReference type="GO" id="GO:0005524">
    <property type="term" value="F:ATP binding"/>
    <property type="evidence" value="ECO:0007669"/>
    <property type="project" value="UniProtKB-UniRule"/>
</dbReference>
<evidence type="ECO:0000259" key="11">
    <source>
        <dbReference type="PROSITE" id="PS50011"/>
    </source>
</evidence>
<keyword evidence="6 9" id="KW-0067">ATP-binding</keyword>
<dbReference type="OMA" id="TEYQTHE"/>
<dbReference type="PROSITE" id="PS00107">
    <property type="entry name" value="PROTEIN_KINASE_ATP"/>
    <property type="match status" value="1"/>
</dbReference>
<dbReference type="Pfam" id="PF00069">
    <property type="entry name" value="Pkinase"/>
    <property type="match status" value="1"/>
</dbReference>
<name>A0A060S8D6_PYCCI</name>
<dbReference type="InterPro" id="IPR008271">
    <property type="entry name" value="Ser/Thr_kinase_AS"/>
</dbReference>
<dbReference type="PANTHER" id="PTHR43895:SF32">
    <property type="entry name" value="SERINE_THREONINE-PROTEIN KINASE CHK1"/>
    <property type="match status" value="1"/>
</dbReference>
<organism evidence="12 13">
    <name type="scientific">Pycnoporus cinnabarinus</name>
    <name type="common">Cinnabar-red polypore</name>
    <name type="synonym">Trametes cinnabarina</name>
    <dbReference type="NCBI Taxonomy" id="5643"/>
    <lineage>
        <taxon>Eukaryota</taxon>
        <taxon>Fungi</taxon>
        <taxon>Dikarya</taxon>
        <taxon>Basidiomycota</taxon>
        <taxon>Agaricomycotina</taxon>
        <taxon>Agaricomycetes</taxon>
        <taxon>Polyporales</taxon>
        <taxon>Polyporaceae</taxon>
        <taxon>Trametes</taxon>
    </lineage>
</organism>
<evidence type="ECO:0000256" key="10">
    <source>
        <dbReference type="RuleBase" id="RU000304"/>
    </source>
</evidence>
<dbReference type="InterPro" id="IPR017441">
    <property type="entry name" value="Protein_kinase_ATP_BS"/>
</dbReference>
<evidence type="ECO:0000256" key="3">
    <source>
        <dbReference type="ARBA" id="ARBA00022679"/>
    </source>
</evidence>
<evidence type="ECO:0000256" key="9">
    <source>
        <dbReference type="PROSITE-ProRule" id="PRU10141"/>
    </source>
</evidence>
<evidence type="ECO:0000256" key="2">
    <source>
        <dbReference type="ARBA" id="ARBA00022527"/>
    </source>
</evidence>
<dbReference type="Proteomes" id="UP000029665">
    <property type="component" value="Unassembled WGS sequence"/>
</dbReference>
<keyword evidence="13" id="KW-1185">Reference proteome</keyword>
<dbReference type="PROSITE" id="PS00108">
    <property type="entry name" value="PROTEIN_KINASE_ST"/>
    <property type="match status" value="1"/>
</dbReference>
<dbReference type="HOGENOM" id="CLU_000288_63_0_1"/>
<dbReference type="InterPro" id="IPR000719">
    <property type="entry name" value="Prot_kinase_dom"/>
</dbReference>
<keyword evidence="2 10" id="KW-0723">Serine/threonine-protein kinase</keyword>
<comment type="caution">
    <text evidence="12">The sequence shown here is derived from an EMBL/GenBank/DDBJ whole genome shotgun (WGS) entry which is preliminary data.</text>
</comment>
<sequence>MSPILKDIPDMTFKYMDGGRYQLIKRLGAGSYGVVYRARERDLLSGHYVPRAIKVLSLHWGHRNSHLREITMHSMVTGHDNVVGLHRAFREGNFLYIVMDLLDGGDLRTHISKKRTLCRNDALIRNVFLQIIDGVQACHDVGVYHRDLKPENIFVNSDLTRVCIGDFGLSTDATASTSFNTGSRHYMSPDCGVECVDCGDELYPYNTLRSDTWALGILLLTIVTGYIPWNRATIDDKNFRAFLEQEDHLLTVFPISKELNGILRRIFTIIPGRRAVVHFLNFAERFATSIHST</sequence>
<feature type="domain" description="Protein kinase" evidence="11">
    <location>
        <begin position="21"/>
        <end position="293"/>
    </location>
</feature>
<dbReference type="PROSITE" id="PS50011">
    <property type="entry name" value="PROTEIN_KINASE_DOM"/>
    <property type="match status" value="1"/>
</dbReference>
<evidence type="ECO:0000256" key="5">
    <source>
        <dbReference type="ARBA" id="ARBA00022777"/>
    </source>
</evidence>
<dbReference type="PANTHER" id="PTHR43895">
    <property type="entry name" value="CALCIUM/CALMODULIN-DEPENDENT PROTEIN KINASE KINASE-RELATED"/>
    <property type="match status" value="1"/>
</dbReference>
<dbReference type="InterPro" id="IPR011009">
    <property type="entry name" value="Kinase-like_dom_sf"/>
</dbReference>
<dbReference type="AlphaFoldDB" id="A0A060S8D6"/>
<dbReference type="OrthoDB" id="541276at2759"/>
<keyword evidence="5" id="KW-0418">Kinase</keyword>
<reference evidence="12" key="1">
    <citation type="submission" date="2014-01" db="EMBL/GenBank/DDBJ databases">
        <title>The genome of the white-rot fungus Pycnoporus cinnabarinus: a basidiomycete model with a versatile arsenal for lignocellulosic biomass breakdown.</title>
        <authorList>
            <person name="Levasseur A."/>
            <person name="Lomascolo A."/>
            <person name="Ruiz-Duenas F.J."/>
            <person name="Uzan E."/>
            <person name="Piumi F."/>
            <person name="Kues U."/>
            <person name="Ram A.F.J."/>
            <person name="Murat C."/>
            <person name="Haon M."/>
            <person name="Benoit I."/>
            <person name="Arfi Y."/>
            <person name="Chevret D."/>
            <person name="Drula E."/>
            <person name="Kwon M.J."/>
            <person name="Gouret P."/>
            <person name="Lesage-Meessen L."/>
            <person name="Lombard V."/>
            <person name="Mariette J."/>
            <person name="Noirot C."/>
            <person name="Park J."/>
            <person name="Patyshakuliyeva A."/>
            <person name="Wieneger R.A.B."/>
            <person name="Wosten H.A.B."/>
            <person name="Martin F."/>
            <person name="Coutinho P.M."/>
            <person name="de Vries R."/>
            <person name="Martinez A.T."/>
            <person name="Klopp C."/>
            <person name="Pontarotti P."/>
            <person name="Henrissat B."/>
            <person name="Record E."/>
        </authorList>
    </citation>
    <scope>NUCLEOTIDE SEQUENCE [LARGE SCALE GENOMIC DNA]</scope>
    <source>
        <strain evidence="12">BRFM137</strain>
    </source>
</reference>
<evidence type="ECO:0000256" key="1">
    <source>
        <dbReference type="ARBA" id="ARBA00012513"/>
    </source>
</evidence>
<evidence type="ECO:0000313" key="12">
    <source>
        <dbReference type="EMBL" id="CDO70620.1"/>
    </source>
</evidence>
<dbReference type="GO" id="GO:0007165">
    <property type="term" value="P:signal transduction"/>
    <property type="evidence" value="ECO:0007669"/>
    <property type="project" value="TreeGrafter"/>
</dbReference>
<comment type="similarity">
    <text evidence="10">Belongs to the protein kinase superfamily.</text>
</comment>